<gene>
    <name evidence="2" type="ORF">DPMN_039653</name>
</gene>
<proteinExistence type="predicted"/>
<reference evidence="2" key="1">
    <citation type="journal article" date="2019" name="bioRxiv">
        <title>The Genome of the Zebra Mussel, Dreissena polymorpha: A Resource for Invasive Species Research.</title>
        <authorList>
            <person name="McCartney M.A."/>
            <person name="Auch B."/>
            <person name="Kono T."/>
            <person name="Mallez S."/>
            <person name="Zhang Y."/>
            <person name="Obille A."/>
            <person name="Becker A."/>
            <person name="Abrahante J.E."/>
            <person name="Garbe J."/>
            <person name="Badalamenti J.P."/>
            <person name="Herman A."/>
            <person name="Mangelson H."/>
            <person name="Liachko I."/>
            <person name="Sullivan S."/>
            <person name="Sone E.D."/>
            <person name="Koren S."/>
            <person name="Silverstein K.A.T."/>
            <person name="Beckman K.B."/>
            <person name="Gohl D.M."/>
        </authorList>
    </citation>
    <scope>NUCLEOTIDE SEQUENCE</scope>
    <source>
        <strain evidence="2">Duluth1</strain>
        <tissue evidence="2">Whole animal</tissue>
    </source>
</reference>
<reference evidence="2" key="2">
    <citation type="submission" date="2020-11" db="EMBL/GenBank/DDBJ databases">
        <authorList>
            <person name="McCartney M.A."/>
            <person name="Auch B."/>
            <person name="Kono T."/>
            <person name="Mallez S."/>
            <person name="Becker A."/>
            <person name="Gohl D.M."/>
            <person name="Silverstein K.A.T."/>
            <person name="Koren S."/>
            <person name="Bechman K.B."/>
            <person name="Herman A."/>
            <person name="Abrahante J.E."/>
            <person name="Garbe J."/>
        </authorList>
    </citation>
    <scope>NUCLEOTIDE SEQUENCE</scope>
    <source>
        <strain evidence="2">Duluth1</strain>
        <tissue evidence="2">Whole animal</tissue>
    </source>
</reference>
<feature type="compositionally biased region" description="Basic and acidic residues" evidence="1">
    <location>
        <begin position="39"/>
        <end position="50"/>
    </location>
</feature>
<feature type="compositionally biased region" description="Polar residues" evidence="1">
    <location>
        <begin position="20"/>
        <end position="29"/>
    </location>
</feature>
<keyword evidence="3" id="KW-1185">Reference proteome</keyword>
<comment type="caution">
    <text evidence="2">The sequence shown here is derived from an EMBL/GenBank/DDBJ whole genome shotgun (WGS) entry which is preliminary data.</text>
</comment>
<protein>
    <submittedName>
        <fullName evidence="2">Uncharacterized protein</fullName>
    </submittedName>
</protein>
<name>A0A9D4CTM0_DREPO</name>
<feature type="region of interest" description="Disordered" evidence="1">
    <location>
        <begin position="20"/>
        <end position="50"/>
    </location>
</feature>
<evidence type="ECO:0000313" key="2">
    <source>
        <dbReference type="EMBL" id="KAH3733228.1"/>
    </source>
</evidence>
<accession>A0A9D4CTM0</accession>
<sequence length="50" mass="5678">MWIHGNRSSPHGFIDSKAVSQVDQLSHTQAPDRLLQTHVTHEMEVDTKPD</sequence>
<dbReference type="EMBL" id="JAIWYP010000011">
    <property type="protein sequence ID" value="KAH3733228.1"/>
    <property type="molecule type" value="Genomic_DNA"/>
</dbReference>
<evidence type="ECO:0000313" key="3">
    <source>
        <dbReference type="Proteomes" id="UP000828390"/>
    </source>
</evidence>
<organism evidence="2 3">
    <name type="scientific">Dreissena polymorpha</name>
    <name type="common">Zebra mussel</name>
    <name type="synonym">Mytilus polymorpha</name>
    <dbReference type="NCBI Taxonomy" id="45954"/>
    <lineage>
        <taxon>Eukaryota</taxon>
        <taxon>Metazoa</taxon>
        <taxon>Spiralia</taxon>
        <taxon>Lophotrochozoa</taxon>
        <taxon>Mollusca</taxon>
        <taxon>Bivalvia</taxon>
        <taxon>Autobranchia</taxon>
        <taxon>Heteroconchia</taxon>
        <taxon>Euheterodonta</taxon>
        <taxon>Imparidentia</taxon>
        <taxon>Neoheterodontei</taxon>
        <taxon>Myida</taxon>
        <taxon>Dreissenoidea</taxon>
        <taxon>Dreissenidae</taxon>
        <taxon>Dreissena</taxon>
    </lineage>
</organism>
<evidence type="ECO:0000256" key="1">
    <source>
        <dbReference type="SAM" id="MobiDB-lite"/>
    </source>
</evidence>
<dbReference type="Proteomes" id="UP000828390">
    <property type="component" value="Unassembled WGS sequence"/>
</dbReference>
<dbReference type="AlphaFoldDB" id="A0A9D4CTM0"/>